<keyword evidence="5" id="KW-0732">Signal</keyword>
<dbReference type="AlphaFoldDB" id="A0A291RPB7"/>
<dbReference type="EMBL" id="CP023778">
    <property type="protein sequence ID" value="ATL69177.1"/>
    <property type="molecule type" value="Genomic_DNA"/>
</dbReference>
<dbReference type="InterPro" id="IPR029058">
    <property type="entry name" value="AB_hydrolase_fold"/>
</dbReference>
<evidence type="ECO:0000256" key="2">
    <source>
        <dbReference type="ARBA" id="ARBA00022487"/>
    </source>
</evidence>
<dbReference type="Gene3D" id="3.40.50.1820">
    <property type="entry name" value="alpha/beta hydrolase"/>
    <property type="match status" value="1"/>
</dbReference>
<dbReference type="Pfam" id="PF01083">
    <property type="entry name" value="Cutinase"/>
    <property type="match status" value="1"/>
</dbReference>
<name>A0A291RPB7_9NOCA</name>
<reference evidence="6 7" key="1">
    <citation type="submission" date="2017-10" db="EMBL/GenBank/DDBJ databases">
        <title>Comparative genomics between pathogenic Norcardia.</title>
        <authorList>
            <person name="Zeng L."/>
        </authorList>
    </citation>
    <scope>NUCLEOTIDE SEQUENCE [LARGE SCALE GENOMIC DNA]</scope>
    <source>
        <strain evidence="6 7">NC_YFY_NT001</strain>
    </source>
</reference>
<sequence>MNTKRIVAIIGAVVAALSCSVVASSAVARAEEGCPNLYVVAIPGTWETSDDAEQELSHGMLSFVTDGLSESIHAEFVAYPATAFPWEGEVYGRSKAEAVDSAREMITEMARRCAATRIALLGYSQGADAAGDLAAEIGTGAGAVPPDRIVAVGLISDPRRSPADILVGPSVDGAGAGGARVGGFGLLGQRTRSICAVGDLYCSTSHDDFVTRFAGFVAQVSDPSLANLWQYQLEAETLLGDLMAGGGITLLQDQFSDAANRQRIERLDQFYRSHVHTNYAEYDVGFGKTATSWMHDWLGSLG</sequence>
<feature type="signal peptide" evidence="5">
    <location>
        <begin position="1"/>
        <end position="23"/>
    </location>
</feature>
<dbReference type="PROSITE" id="PS51257">
    <property type="entry name" value="PROKAR_LIPOPROTEIN"/>
    <property type="match status" value="1"/>
</dbReference>
<dbReference type="GeneID" id="88360853"/>
<comment type="similarity">
    <text evidence="1">Belongs to the cutinase family.</text>
</comment>
<evidence type="ECO:0000256" key="1">
    <source>
        <dbReference type="ARBA" id="ARBA00007534"/>
    </source>
</evidence>
<gene>
    <name evidence="6" type="ORF">CRH09_26355</name>
</gene>
<dbReference type="GO" id="GO:0052689">
    <property type="term" value="F:carboxylic ester hydrolase activity"/>
    <property type="evidence" value="ECO:0007669"/>
    <property type="project" value="UniProtKB-KW"/>
</dbReference>
<dbReference type="PANTHER" id="PTHR33630:SF9">
    <property type="entry name" value="CUTINASE 4"/>
    <property type="match status" value="1"/>
</dbReference>
<keyword evidence="3" id="KW-0378">Hydrolase</keyword>
<evidence type="ECO:0000313" key="7">
    <source>
        <dbReference type="Proteomes" id="UP000221961"/>
    </source>
</evidence>
<keyword evidence="2" id="KW-0719">Serine esterase</keyword>
<organism evidence="6 7">
    <name type="scientific">Nocardia terpenica</name>
    <dbReference type="NCBI Taxonomy" id="455432"/>
    <lineage>
        <taxon>Bacteria</taxon>
        <taxon>Bacillati</taxon>
        <taxon>Actinomycetota</taxon>
        <taxon>Actinomycetes</taxon>
        <taxon>Mycobacteriales</taxon>
        <taxon>Nocardiaceae</taxon>
        <taxon>Nocardia</taxon>
    </lineage>
</organism>
<dbReference type="PANTHER" id="PTHR33630">
    <property type="entry name" value="CUTINASE RV1984C-RELATED-RELATED"/>
    <property type="match status" value="1"/>
</dbReference>
<evidence type="ECO:0000256" key="5">
    <source>
        <dbReference type="SAM" id="SignalP"/>
    </source>
</evidence>
<accession>A0A291RPB7</accession>
<dbReference type="RefSeq" id="WP_098696218.1">
    <property type="nucleotide sequence ID" value="NZ_CP023778.1"/>
</dbReference>
<feature type="chain" id="PRO_5039714056" evidence="5">
    <location>
        <begin position="24"/>
        <end position="302"/>
    </location>
</feature>
<dbReference type="SUPFAM" id="SSF53474">
    <property type="entry name" value="alpha/beta-Hydrolases"/>
    <property type="match status" value="1"/>
</dbReference>
<proteinExistence type="inferred from homology"/>
<dbReference type="InterPro" id="IPR000675">
    <property type="entry name" value="Cutinase/axe"/>
</dbReference>
<dbReference type="Proteomes" id="UP000221961">
    <property type="component" value="Chromosome"/>
</dbReference>
<dbReference type="KEGG" id="ntp:CRH09_26355"/>
<evidence type="ECO:0000256" key="4">
    <source>
        <dbReference type="ARBA" id="ARBA00023157"/>
    </source>
</evidence>
<evidence type="ECO:0000256" key="3">
    <source>
        <dbReference type="ARBA" id="ARBA00022801"/>
    </source>
</evidence>
<evidence type="ECO:0000313" key="6">
    <source>
        <dbReference type="EMBL" id="ATL69177.1"/>
    </source>
</evidence>
<keyword evidence="4" id="KW-1015">Disulfide bond</keyword>
<protein>
    <submittedName>
        <fullName evidence="6">Cutinase</fullName>
    </submittedName>
</protein>
<dbReference type="SMART" id="SM01110">
    <property type="entry name" value="Cutinase"/>
    <property type="match status" value="1"/>
</dbReference>